<name>A0A844GBA8_9BACT</name>
<accession>A0A844GBA8</accession>
<sequence>MPIQTYTLSPDAGGTFGSATEQEFNTPHTETLGLAGDLVDCYRITLTNGIFQVLGGVSGSLKAKAALYNADGKKTASITISNGKITMKPQTLAAGTYYIMVESRDKGKTAGEYTLSVAGTRFPDPVQNNTPYDATALPLSEAGAGNANGWVGLGDSIDYYRIDPDRAGQVFVGVSGLTAKVKVTLYRADGKKLKSVTLSKDNGNVFKNGLLLDKEAVYLSVESGDKGKGKQNTGYTLTVDDRYFPAASDDNSRDKAAKLPLDQDGNGAGTNWVGMGDAVDYYRIDPNRAGQVFIGVSGLTAKVKVTLYRADGKKLKSVSLSKDSADIFKGGLLLDRGTFYLSVESGDKGKGKQNTDYTVTVDDRYFPAASDDNSRDKAAELALDANGSGSASNWVGMGDAIDYYRIDPAAAGRVYIGIGNLTAKVKVTLYRADGKKLKSVSLSKDNADIFKGGLLLDREAVYLSVESGDKGKGKQNSDYTLTVNDHYFPAATDDDTIETSDWIDLDENGRASVKGWVGYGDAADCYRIDPLRAGTVSITLSDVTAKLKVTLYSRGKKIKTLSVKPGGGSLEGLVLPAMPVYILVESGDKGKGKQNSGYTLDITDNYSSAPQTNDDILTAARLNWDSARKAEVTDWVGPDDQTDFFRFELDRSCAVNMNLIPDEAGIEVGRQLKITLYNEAGKKLKLDSALNTQQLDAAVYFISVEISNPKKYSTGYRLDVQQLA</sequence>
<dbReference type="Proteomes" id="UP000435649">
    <property type="component" value="Unassembled WGS sequence"/>
</dbReference>
<protein>
    <submittedName>
        <fullName evidence="1">Uncharacterized protein</fullName>
    </submittedName>
</protein>
<dbReference type="EMBL" id="VUNS01000038">
    <property type="protein sequence ID" value="MST99499.1"/>
    <property type="molecule type" value="Genomic_DNA"/>
</dbReference>
<dbReference type="SUPFAM" id="SSF89260">
    <property type="entry name" value="Collagen-binding domain"/>
    <property type="match status" value="1"/>
</dbReference>
<dbReference type="RefSeq" id="WP_154420674.1">
    <property type="nucleotide sequence ID" value="NZ_VUNS01000038.1"/>
</dbReference>
<dbReference type="AlphaFoldDB" id="A0A844GBA8"/>
<keyword evidence="2" id="KW-1185">Reference proteome</keyword>
<evidence type="ECO:0000313" key="1">
    <source>
        <dbReference type="EMBL" id="MST99499.1"/>
    </source>
</evidence>
<gene>
    <name evidence="1" type="ORF">FYJ85_20945</name>
</gene>
<evidence type="ECO:0000313" key="2">
    <source>
        <dbReference type="Proteomes" id="UP000435649"/>
    </source>
</evidence>
<reference evidence="1 2" key="1">
    <citation type="submission" date="2019-08" db="EMBL/GenBank/DDBJ databases">
        <title>In-depth cultivation of the pig gut microbiome towards novel bacterial diversity and tailored functional studies.</title>
        <authorList>
            <person name="Wylensek D."/>
            <person name="Hitch T.C.A."/>
            <person name="Clavel T."/>
        </authorList>
    </citation>
    <scope>NUCLEOTIDE SEQUENCE [LARGE SCALE GENOMIC DNA]</scope>
    <source>
        <strain evidence="1 2">BBE-744-WT-12</strain>
    </source>
</reference>
<comment type="caution">
    <text evidence="1">The sequence shown here is derived from an EMBL/GenBank/DDBJ whole genome shotgun (WGS) entry which is preliminary data.</text>
</comment>
<organism evidence="1 2">
    <name type="scientific">Victivallis lenta</name>
    <dbReference type="NCBI Taxonomy" id="2606640"/>
    <lineage>
        <taxon>Bacteria</taxon>
        <taxon>Pseudomonadati</taxon>
        <taxon>Lentisphaerota</taxon>
        <taxon>Lentisphaeria</taxon>
        <taxon>Victivallales</taxon>
        <taxon>Victivallaceae</taxon>
        <taxon>Victivallis</taxon>
    </lineage>
</organism>
<dbReference type="Gene3D" id="2.60.120.380">
    <property type="match status" value="5"/>
</dbReference>
<proteinExistence type="predicted"/>